<evidence type="ECO:0000256" key="1">
    <source>
        <dbReference type="SAM" id="MobiDB-lite"/>
    </source>
</evidence>
<evidence type="ECO:0000313" key="2">
    <source>
        <dbReference type="EMBL" id="CAH2090487.1"/>
    </source>
</evidence>
<protein>
    <submittedName>
        <fullName evidence="2">Uncharacterized protein</fullName>
    </submittedName>
</protein>
<dbReference type="AlphaFoldDB" id="A0AAU9TYB4"/>
<reference evidence="2" key="1">
    <citation type="submission" date="2022-03" db="EMBL/GenBank/DDBJ databases">
        <authorList>
            <person name="Tunstrom K."/>
        </authorList>
    </citation>
    <scope>NUCLEOTIDE SEQUENCE</scope>
</reference>
<organism evidence="2 3">
    <name type="scientific">Euphydryas editha</name>
    <name type="common">Edith's checkerspot</name>
    <dbReference type="NCBI Taxonomy" id="104508"/>
    <lineage>
        <taxon>Eukaryota</taxon>
        <taxon>Metazoa</taxon>
        <taxon>Ecdysozoa</taxon>
        <taxon>Arthropoda</taxon>
        <taxon>Hexapoda</taxon>
        <taxon>Insecta</taxon>
        <taxon>Pterygota</taxon>
        <taxon>Neoptera</taxon>
        <taxon>Endopterygota</taxon>
        <taxon>Lepidoptera</taxon>
        <taxon>Glossata</taxon>
        <taxon>Ditrysia</taxon>
        <taxon>Papilionoidea</taxon>
        <taxon>Nymphalidae</taxon>
        <taxon>Nymphalinae</taxon>
        <taxon>Euphydryas</taxon>
    </lineage>
</organism>
<proteinExistence type="predicted"/>
<comment type="caution">
    <text evidence="2">The sequence shown here is derived from an EMBL/GenBank/DDBJ whole genome shotgun (WGS) entry which is preliminary data.</text>
</comment>
<dbReference type="EMBL" id="CAKOGL010000009">
    <property type="protein sequence ID" value="CAH2090487.1"/>
    <property type="molecule type" value="Genomic_DNA"/>
</dbReference>
<sequence>MVKKLMSENNCTYKRALMIYNQSNTQAKRITLSQPNPETNGQQGSFYAYTYRDIVLGENKTNETETEIVINCGNMKSTNHEANKNKKRLNNSKTKDLTTSNIQEIRQDNEIEEDGEKEKEEEDMTESSETSSSGKTKNKTKKGFLARVKTIVLKIKEISVSERSFEEKVCLCIQYVFKEVMSYLSVNFMGGDIINFLFNNNG</sequence>
<gene>
    <name evidence="2" type="ORF">EEDITHA_LOCUS6439</name>
</gene>
<evidence type="ECO:0000313" key="3">
    <source>
        <dbReference type="Proteomes" id="UP001153954"/>
    </source>
</evidence>
<keyword evidence="3" id="KW-1185">Reference proteome</keyword>
<name>A0AAU9TYB4_EUPED</name>
<accession>A0AAU9TYB4</accession>
<feature type="compositionally biased region" description="Acidic residues" evidence="1">
    <location>
        <begin position="110"/>
        <end position="126"/>
    </location>
</feature>
<feature type="region of interest" description="Disordered" evidence="1">
    <location>
        <begin position="77"/>
        <end position="139"/>
    </location>
</feature>
<dbReference type="Proteomes" id="UP001153954">
    <property type="component" value="Unassembled WGS sequence"/>
</dbReference>